<keyword evidence="1" id="KW-1185">Reference proteome</keyword>
<accession>A0A915DY97</accession>
<name>A0A915DY97_9BILA</name>
<organism evidence="1 2">
    <name type="scientific">Ditylenchus dipsaci</name>
    <dbReference type="NCBI Taxonomy" id="166011"/>
    <lineage>
        <taxon>Eukaryota</taxon>
        <taxon>Metazoa</taxon>
        <taxon>Ecdysozoa</taxon>
        <taxon>Nematoda</taxon>
        <taxon>Chromadorea</taxon>
        <taxon>Rhabditida</taxon>
        <taxon>Tylenchina</taxon>
        <taxon>Tylenchomorpha</taxon>
        <taxon>Sphaerularioidea</taxon>
        <taxon>Anguinidae</taxon>
        <taxon>Anguininae</taxon>
        <taxon>Ditylenchus</taxon>
    </lineage>
</organism>
<dbReference type="Proteomes" id="UP000887574">
    <property type="component" value="Unplaced"/>
</dbReference>
<evidence type="ECO:0000313" key="2">
    <source>
        <dbReference type="WBParaSite" id="jg24956"/>
    </source>
</evidence>
<evidence type="ECO:0000313" key="1">
    <source>
        <dbReference type="Proteomes" id="UP000887574"/>
    </source>
</evidence>
<reference evidence="2" key="1">
    <citation type="submission" date="2022-11" db="UniProtKB">
        <authorList>
            <consortium name="WormBaseParasite"/>
        </authorList>
    </citation>
    <scope>IDENTIFICATION</scope>
</reference>
<dbReference type="WBParaSite" id="jg24956">
    <property type="protein sequence ID" value="jg24956"/>
    <property type="gene ID" value="jg24956"/>
</dbReference>
<dbReference type="AlphaFoldDB" id="A0A915DY97"/>
<proteinExistence type="predicted"/>
<protein>
    <submittedName>
        <fullName evidence="2">Uncharacterized protein</fullName>
    </submittedName>
</protein>
<sequence length="96" mass="11482">MKAQNLTLWISPIEFSRSREETVPELIDMKSRWKCLKTCCCILLLGFLNEEDKHNNKQLFEEFMETVEENFLSSTHARPFTLHIDCFLDMKKHFPE</sequence>